<protein>
    <submittedName>
        <fullName evidence="6">Endonuclease/exonuclease/phosphatase family protein</fullName>
    </submittedName>
</protein>
<comment type="similarity">
    <text evidence="1">Belongs to the DNase I family.</text>
</comment>
<dbReference type="InterPro" id="IPR005135">
    <property type="entry name" value="Endo/exonuclease/phosphatase"/>
</dbReference>
<dbReference type="eggNOG" id="COG3568">
    <property type="taxonomic scope" value="Bacteria"/>
</dbReference>
<dbReference type="GO" id="GO:0006308">
    <property type="term" value="P:DNA catabolic process"/>
    <property type="evidence" value="ECO:0007669"/>
    <property type="project" value="InterPro"/>
</dbReference>
<keyword evidence="7" id="KW-1185">Reference proteome</keyword>
<evidence type="ECO:0000256" key="2">
    <source>
        <dbReference type="ARBA" id="ARBA00022722"/>
    </source>
</evidence>
<evidence type="ECO:0000313" key="7">
    <source>
        <dbReference type="Proteomes" id="UP000009222"/>
    </source>
</evidence>
<keyword evidence="6" id="KW-0269">Exonuclease</keyword>
<organism evidence="6 7">
    <name type="scientific">Leadbettera azotonutricia (strain ATCC BAA-888 / DSM 13862 / ZAS-9)</name>
    <name type="common">Treponema azotonutricium</name>
    <dbReference type="NCBI Taxonomy" id="545695"/>
    <lineage>
        <taxon>Bacteria</taxon>
        <taxon>Pseudomonadati</taxon>
        <taxon>Spirochaetota</taxon>
        <taxon>Spirochaetia</taxon>
        <taxon>Spirochaetales</taxon>
        <taxon>Breznakiellaceae</taxon>
        <taxon>Leadbettera</taxon>
    </lineage>
</organism>
<name>F5YE44_LEAAZ</name>
<evidence type="ECO:0000313" key="6">
    <source>
        <dbReference type="EMBL" id="AEF81162.1"/>
    </source>
</evidence>
<dbReference type="PANTHER" id="PTHR11371">
    <property type="entry name" value="DEOXYRIBONUCLEASE"/>
    <property type="match status" value="1"/>
</dbReference>
<keyword evidence="4" id="KW-0732">Signal</keyword>
<dbReference type="STRING" id="545695.TREAZ_0284"/>
<evidence type="ECO:0000256" key="1">
    <source>
        <dbReference type="ARBA" id="ARBA00007359"/>
    </source>
</evidence>
<dbReference type="PANTHER" id="PTHR11371:SF31">
    <property type="entry name" value="EXTRACELLULAR NUCLEASE"/>
    <property type="match status" value="1"/>
</dbReference>
<feature type="chain" id="PRO_5003329614" evidence="4">
    <location>
        <begin position="24"/>
        <end position="292"/>
    </location>
</feature>
<dbReference type="GO" id="GO:0004536">
    <property type="term" value="F:DNA nuclease activity"/>
    <property type="evidence" value="ECO:0007669"/>
    <property type="project" value="InterPro"/>
</dbReference>
<dbReference type="InParanoid" id="F5YE44"/>
<dbReference type="KEGG" id="taz:TREAZ_0284"/>
<reference evidence="7" key="1">
    <citation type="submission" date="2009-12" db="EMBL/GenBank/DDBJ databases">
        <title>Complete sequence of Treponema azotonutricium strain ZAS-9.</title>
        <authorList>
            <person name="Tetu S.G."/>
            <person name="Matson E."/>
            <person name="Ren Q."/>
            <person name="Seshadri R."/>
            <person name="Elbourne L."/>
            <person name="Hassan K.A."/>
            <person name="Durkin A."/>
            <person name="Radune D."/>
            <person name="Mohamoud Y."/>
            <person name="Shay R."/>
            <person name="Jin S."/>
            <person name="Zhang X."/>
            <person name="Lucey K."/>
            <person name="Ballor N.R."/>
            <person name="Ottesen E."/>
            <person name="Rosenthal R."/>
            <person name="Allen A."/>
            <person name="Leadbetter J.R."/>
            <person name="Paulsen I.T."/>
        </authorList>
    </citation>
    <scope>NUCLEOTIDE SEQUENCE [LARGE SCALE GENOMIC DNA]</scope>
    <source>
        <strain evidence="7">ATCC BAA-888 / DSM 13862 / ZAS-9</strain>
    </source>
</reference>
<dbReference type="InterPro" id="IPR016202">
    <property type="entry name" value="DNase_I"/>
</dbReference>
<dbReference type="SUPFAM" id="SSF56219">
    <property type="entry name" value="DNase I-like"/>
    <property type="match status" value="1"/>
</dbReference>
<keyword evidence="2" id="KW-0540">Nuclease</keyword>
<dbReference type="HOGENOM" id="CLU_043335_2_1_12"/>
<dbReference type="Pfam" id="PF03372">
    <property type="entry name" value="Exo_endo_phos"/>
    <property type="match status" value="1"/>
</dbReference>
<dbReference type="InterPro" id="IPR036691">
    <property type="entry name" value="Endo/exonu/phosph_ase_sf"/>
</dbReference>
<keyword evidence="3" id="KW-0378">Hydrolase</keyword>
<keyword evidence="6" id="KW-0255">Endonuclease</keyword>
<dbReference type="AlphaFoldDB" id="F5YE44"/>
<reference evidence="6 7" key="2">
    <citation type="journal article" date="2011" name="ISME J.">
        <title>RNA-seq reveals cooperative metabolic interactions between two termite-gut spirochete species in co-culture.</title>
        <authorList>
            <person name="Rosenthal A.Z."/>
            <person name="Matson E.G."/>
            <person name="Eldar A."/>
            <person name="Leadbetter J.R."/>
        </authorList>
    </citation>
    <scope>NUCLEOTIDE SEQUENCE [LARGE SCALE GENOMIC DNA]</scope>
    <source>
        <strain evidence="7">ATCC BAA-888 / DSM 13862 / ZAS-9</strain>
    </source>
</reference>
<sequence length="292" mass="33191">MKLPHLAVLFLGFLGIFPLSCNSAKNTQNTREEERIWDTVKICSFNIQIFGVSKMAKSEVAGMLAQIVSGMDIVAVQEVRSVSIEPVEQFMALLPERYSYVLGPREGRSGSKEQYWVIYDAEKFTLLGAAQYPDHDDVFERNPLGVYLQSPKGFDFILIDNHLQPGGAKKEIEALPAIVSYFRDYWGEEDVLVMGDFNADGSYYNESALEAVFPVEAYEIVITNDFDTTVAASDNTYDRFIITDSAREDFTGNRGVLRFDEEFDFSLYSIKPLDVSDHYPIWAEFYTERDTD</sequence>
<dbReference type="Gene3D" id="3.60.10.10">
    <property type="entry name" value="Endonuclease/exonuclease/phosphatase"/>
    <property type="match status" value="1"/>
</dbReference>
<dbReference type="PRINTS" id="PR00130">
    <property type="entry name" value="DNASEI"/>
</dbReference>
<dbReference type="RefSeq" id="WP_015711647.1">
    <property type="nucleotide sequence ID" value="NC_015577.1"/>
</dbReference>
<dbReference type="EMBL" id="CP001841">
    <property type="protein sequence ID" value="AEF81162.1"/>
    <property type="molecule type" value="Genomic_DNA"/>
</dbReference>
<dbReference type="GO" id="GO:0004519">
    <property type="term" value="F:endonuclease activity"/>
    <property type="evidence" value="ECO:0007669"/>
    <property type="project" value="UniProtKB-KW"/>
</dbReference>
<feature type="domain" description="Endonuclease/exonuclease/phosphatase" evidence="5">
    <location>
        <begin position="44"/>
        <end position="202"/>
    </location>
</feature>
<evidence type="ECO:0000256" key="4">
    <source>
        <dbReference type="SAM" id="SignalP"/>
    </source>
</evidence>
<evidence type="ECO:0000259" key="5">
    <source>
        <dbReference type="Pfam" id="PF03372"/>
    </source>
</evidence>
<accession>F5YE44</accession>
<dbReference type="OrthoDB" id="5500612at2"/>
<evidence type="ECO:0000256" key="3">
    <source>
        <dbReference type="ARBA" id="ARBA00022801"/>
    </source>
</evidence>
<proteinExistence type="inferred from homology"/>
<dbReference type="Proteomes" id="UP000009222">
    <property type="component" value="Chromosome"/>
</dbReference>
<dbReference type="SMART" id="SM00476">
    <property type="entry name" value="DNaseIc"/>
    <property type="match status" value="1"/>
</dbReference>
<feature type="signal peptide" evidence="4">
    <location>
        <begin position="1"/>
        <end position="23"/>
    </location>
</feature>
<dbReference type="GO" id="GO:0004527">
    <property type="term" value="F:exonuclease activity"/>
    <property type="evidence" value="ECO:0007669"/>
    <property type="project" value="UniProtKB-KW"/>
</dbReference>
<gene>
    <name evidence="6" type="ordered locus">TREAZ_0284</name>
</gene>